<dbReference type="PANTHER" id="PTHR48051:SF1">
    <property type="entry name" value="RAS SUPPRESSOR PROTEIN 1"/>
    <property type="match status" value="1"/>
</dbReference>
<dbReference type="Proteomes" id="UP000230750">
    <property type="component" value="Unassembled WGS sequence"/>
</dbReference>
<comment type="caution">
    <text evidence="3">The sequence shown here is derived from an EMBL/GenBank/DDBJ whole genome shotgun (WGS) entry which is preliminary data.</text>
</comment>
<dbReference type="EMBL" id="MRZV01000525">
    <property type="protein sequence ID" value="PIK48392.1"/>
    <property type="molecule type" value="Genomic_DNA"/>
</dbReference>
<dbReference type="SMART" id="SM00364">
    <property type="entry name" value="LRR_BAC"/>
    <property type="match status" value="3"/>
</dbReference>
<dbReference type="Pfam" id="PF00560">
    <property type="entry name" value="LRR_1"/>
    <property type="match status" value="1"/>
</dbReference>
<dbReference type="PANTHER" id="PTHR48051">
    <property type="match status" value="1"/>
</dbReference>
<dbReference type="AlphaFoldDB" id="A0A2G8KK61"/>
<dbReference type="InterPro" id="IPR032675">
    <property type="entry name" value="LRR_dom_sf"/>
</dbReference>
<reference evidence="3 4" key="1">
    <citation type="journal article" date="2017" name="PLoS Biol.">
        <title>The sea cucumber genome provides insights into morphological evolution and visceral regeneration.</title>
        <authorList>
            <person name="Zhang X."/>
            <person name="Sun L."/>
            <person name="Yuan J."/>
            <person name="Sun Y."/>
            <person name="Gao Y."/>
            <person name="Zhang L."/>
            <person name="Li S."/>
            <person name="Dai H."/>
            <person name="Hamel J.F."/>
            <person name="Liu C."/>
            <person name="Yu Y."/>
            <person name="Liu S."/>
            <person name="Lin W."/>
            <person name="Guo K."/>
            <person name="Jin S."/>
            <person name="Xu P."/>
            <person name="Storey K.B."/>
            <person name="Huan P."/>
            <person name="Zhang T."/>
            <person name="Zhou Y."/>
            <person name="Zhang J."/>
            <person name="Lin C."/>
            <person name="Li X."/>
            <person name="Xing L."/>
            <person name="Huo D."/>
            <person name="Sun M."/>
            <person name="Wang L."/>
            <person name="Mercier A."/>
            <person name="Li F."/>
            <person name="Yang H."/>
            <person name="Xiang J."/>
        </authorList>
    </citation>
    <scope>NUCLEOTIDE SEQUENCE [LARGE SCALE GENOMIC DNA]</scope>
    <source>
        <strain evidence="3">Shaxun</strain>
        <tissue evidence="3">Muscle</tissue>
    </source>
</reference>
<sequence length="262" mass="29886">MNKLVHIQHLSVDGNKLTSLPSELCALSHLEEFHAANNQLTSLPLEFGFLAKLKKVHLQKNKIKELPEGLSKCGCLEVIDVAGNDLRIFPSELHKMPLKELYCEENPLLDQLPVQSVQEDEVLTLKELTARYIVKQLKESCVYNVLLAYCNNVPPLCLQIERRRLVKVAGKYFYEDNPAWSFMRRAIRHYPDIRDMLAQASKCALCGGAFLNTWLECVCFIDGHKELKLENSPGRIPMRALLCSYKCFNTPGHHFYGVAFPQ</sequence>
<dbReference type="SUPFAM" id="SSF52075">
    <property type="entry name" value="Outer arm dynein light chain 1"/>
    <property type="match status" value="1"/>
</dbReference>
<dbReference type="STRING" id="307972.A0A2G8KK61"/>
<dbReference type="InterPro" id="IPR050216">
    <property type="entry name" value="LRR_domain-containing"/>
</dbReference>
<evidence type="ECO:0000256" key="1">
    <source>
        <dbReference type="ARBA" id="ARBA00022614"/>
    </source>
</evidence>
<dbReference type="OrthoDB" id="660555at2759"/>
<evidence type="ECO:0000256" key="2">
    <source>
        <dbReference type="ARBA" id="ARBA00022737"/>
    </source>
</evidence>
<keyword evidence="2" id="KW-0677">Repeat</keyword>
<evidence type="ECO:0008006" key="5">
    <source>
        <dbReference type="Google" id="ProtNLM"/>
    </source>
</evidence>
<keyword evidence="1" id="KW-0433">Leucine-rich repeat</keyword>
<evidence type="ECO:0000313" key="3">
    <source>
        <dbReference type="EMBL" id="PIK48392.1"/>
    </source>
</evidence>
<name>A0A2G8KK61_STIJA</name>
<organism evidence="3 4">
    <name type="scientific">Stichopus japonicus</name>
    <name type="common">Sea cucumber</name>
    <dbReference type="NCBI Taxonomy" id="307972"/>
    <lineage>
        <taxon>Eukaryota</taxon>
        <taxon>Metazoa</taxon>
        <taxon>Echinodermata</taxon>
        <taxon>Eleutherozoa</taxon>
        <taxon>Echinozoa</taxon>
        <taxon>Holothuroidea</taxon>
        <taxon>Aspidochirotacea</taxon>
        <taxon>Aspidochirotida</taxon>
        <taxon>Stichopodidae</taxon>
        <taxon>Apostichopus</taxon>
    </lineage>
</organism>
<proteinExistence type="predicted"/>
<dbReference type="InterPro" id="IPR001611">
    <property type="entry name" value="Leu-rich_rpt"/>
</dbReference>
<dbReference type="Gene3D" id="3.80.10.10">
    <property type="entry name" value="Ribonuclease Inhibitor"/>
    <property type="match status" value="1"/>
</dbReference>
<dbReference type="GO" id="GO:0005737">
    <property type="term" value="C:cytoplasm"/>
    <property type="evidence" value="ECO:0007669"/>
    <property type="project" value="TreeGrafter"/>
</dbReference>
<protein>
    <recommendedName>
        <fullName evidence="5">Leucine-rich repeat-containing protein 69</fullName>
    </recommendedName>
</protein>
<keyword evidence="4" id="KW-1185">Reference proteome</keyword>
<accession>A0A2G8KK61</accession>
<dbReference type="SMART" id="SM00369">
    <property type="entry name" value="LRR_TYP"/>
    <property type="match status" value="3"/>
</dbReference>
<evidence type="ECO:0000313" key="4">
    <source>
        <dbReference type="Proteomes" id="UP000230750"/>
    </source>
</evidence>
<dbReference type="InterPro" id="IPR003591">
    <property type="entry name" value="Leu-rich_rpt_typical-subtyp"/>
</dbReference>
<gene>
    <name evidence="3" type="ORF">BSL78_14752</name>
</gene>